<protein>
    <submittedName>
        <fullName evidence="2">Cyclic nucleotide-binding domain-containing protein</fullName>
    </submittedName>
</protein>
<dbReference type="Gene3D" id="2.60.120.10">
    <property type="entry name" value="Jelly Rolls"/>
    <property type="match status" value="1"/>
</dbReference>
<reference evidence="2 3" key="1">
    <citation type="submission" date="2021-10" db="EMBL/GenBank/DDBJ databases">
        <authorList>
            <person name="Koch H."/>
        </authorList>
    </citation>
    <scope>NUCLEOTIDE SEQUENCE [LARGE SCALE GENOMIC DNA]</scope>
    <source>
        <strain evidence="2">6680</strain>
    </source>
</reference>
<dbReference type="InterPro" id="IPR018490">
    <property type="entry name" value="cNMP-bd_dom_sf"/>
</dbReference>
<dbReference type="PANTHER" id="PTHR24567">
    <property type="entry name" value="CRP FAMILY TRANSCRIPTIONAL REGULATORY PROTEIN"/>
    <property type="match status" value="1"/>
</dbReference>
<dbReference type="SUPFAM" id="SSF51206">
    <property type="entry name" value="cAMP-binding domain-like"/>
    <property type="match status" value="1"/>
</dbReference>
<keyword evidence="3" id="KW-1185">Reference proteome</keyword>
<dbReference type="InterPro" id="IPR000595">
    <property type="entry name" value="cNMP-bd_dom"/>
</dbReference>
<dbReference type="CDD" id="cd00038">
    <property type="entry name" value="CAP_ED"/>
    <property type="match status" value="1"/>
</dbReference>
<dbReference type="RefSeq" id="WP_239795498.1">
    <property type="nucleotide sequence ID" value="NZ_OU912926.1"/>
</dbReference>
<evidence type="ECO:0000313" key="3">
    <source>
        <dbReference type="Proteomes" id="UP000839052"/>
    </source>
</evidence>
<dbReference type="EMBL" id="OU912926">
    <property type="protein sequence ID" value="CAG9931394.1"/>
    <property type="molecule type" value="Genomic_DNA"/>
</dbReference>
<dbReference type="Pfam" id="PF00027">
    <property type="entry name" value="cNMP_binding"/>
    <property type="match status" value="1"/>
</dbReference>
<sequence length="165" mass="18203">MTMDDLILQTLRNSTLTEELRDAEIEELANIITVHEYNAGEYLLQPGNSTLRNTLMILATGEVEATATLGGEKATLHLLQPGDLAGIITFVGGSAAQISATVVAKTNSKMLLLDRSRLESFLSTNPAIVYYVMRGVVRHVHGIVRRMNMQSVEMSNYIYQQGGRY</sequence>
<organism evidence="2 3">
    <name type="scientific">Candidatus Nitrotoga arctica</name>
    <dbReference type="NCBI Taxonomy" id="453162"/>
    <lineage>
        <taxon>Bacteria</taxon>
        <taxon>Pseudomonadati</taxon>
        <taxon>Pseudomonadota</taxon>
        <taxon>Betaproteobacteria</taxon>
        <taxon>Nitrosomonadales</taxon>
        <taxon>Gallionellaceae</taxon>
        <taxon>Candidatus Nitrotoga</taxon>
    </lineage>
</organism>
<dbReference type="SMART" id="SM00100">
    <property type="entry name" value="cNMP"/>
    <property type="match status" value="1"/>
</dbReference>
<proteinExistence type="predicted"/>
<dbReference type="InterPro" id="IPR050397">
    <property type="entry name" value="Env_Response_Regulators"/>
</dbReference>
<dbReference type="InterPro" id="IPR014710">
    <property type="entry name" value="RmlC-like_jellyroll"/>
</dbReference>
<dbReference type="PROSITE" id="PS50042">
    <property type="entry name" value="CNMP_BINDING_3"/>
    <property type="match status" value="1"/>
</dbReference>
<name>A0ABN8AI48_9PROT</name>
<feature type="domain" description="Cyclic nucleotide-binding" evidence="1">
    <location>
        <begin position="16"/>
        <end position="139"/>
    </location>
</feature>
<dbReference type="PANTHER" id="PTHR24567:SF26">
    <property type="entry name" value="REGULATORY PROTEIN YEIL"/>
    <property type="match status" value="1"/>
</dbReference>
<gene>
    <name evidence="2" type="ORF">NTG6680_0141</name>
</gene>
<accession>A0ABN8AI48</accession>
<evidence type="ECO:0000313" key="2">
    <source>
        <dbReference type="EMBL" id="CAG9931394.1"/>
    </source>
</evidence>
<evidence type="ECO:0000259" key="1">
    <source>
        <dbReference type="PROSITE" id="PS50042"/>
    </source>
</evidence>
<dbReference type="Proteomes" id="UP000839052">
    <property type="component" value="Chromosome"/>
</dbReference>